<dbReference type="AlphaFoldDB" id="A0A0P6YJU1"/>
<name>A0A0P6YJU1_9CHLR</name>
<evidence type="ECO:0000313" key="2">
    <source>
        <dbReference type="Proteomes" id="UP000050277"/>
    </source>
</evidence>
<dbReference type="STRING" id="70996.SE18_08525"/>
<dbReference type="EMBL" id="LGKP01000014">
    <property type="protein sequence ID" value="KPL89990.1"/>
    <property type="molecule type" value="Genomic_DNA"/>
</dbReference>
<accession>A0A0P6YJU1</accession>
<reference evidence="1 2" key="1">
    <citation type="submission" date="2015-07" db="EMBL/GenBank/DDBJ databases">
        <title>Whole genome sequence of Herpetosiphon geysericola DSM 7119.</title>
        <authorList>
            <person name="Hemp J."/>
            <person name="Ward L.M."/>
            <person name="Pace L.A."/>
            <person name="Fischer W.W."/>
        </authorList>
    </citation>
    <scope>NUCLEOTIDE SEQUENCE [LARGE SCALE GENOMIC DNA]</scope>
    <source>
        <strain evidence="1 2">DSM 7119</strain>
    </source>
</reference>
<comment type="caution">
    <text evidence="1">The sequence shown here is derived from an EMBL/GenBank/DDBJ whole genome shotgun (WGS) entry which is preliminary data.</text>
</comment>
<dbReference type="RefSeq" id="WP_054534019.1">
    <property type="nucleotide sequence ID" value="NZ_LGKP01000014.1"/>
</dbReference>
<keyword evidence="2" id="KW-1185">Reference proteome</keyword>
<sequence length="169" mass="18954">MASLLTLAELRAVVTTGMDNADLQAVIDREEAIMTSRIGAPNDGIASITKIVRGSATNVYLPHRIASVTSVEERDTGAYATVASDLYEVWEDGGRIERLYVRWGARVRVVYVPADDRPKRKAATIELVRGAIERTAMKKESVAHEYSYEAPDWEYERTRIYRTLVFTEA</sequence>
<protein>
    <submittedName>
        <fullName evidence="1">Uncharacterized protein</fullName>
    </submittedName>
</protein>
<organism evidence="1 2">
    <name type="scientific">Herpetosiphon geysericola</name>
    <dbReference type="NCBI Taxonomy" id="70996"/>
    <lineage>
        <taxon>Bacteria</taxon>
        <taxon>Bacillati</taxon>
        <taxon>Chloroflexota</taxon>
        <taxon>Chloroflexia</taxon>
        <taxon>Herpetosiphonales</taxon>
        <taxon>Herpetosiphonaceae</taxon>
        <taxon>Herpetosiphon</taxon>
    </lineage>
</organism>
<evidence type="ECO:0000313" key="1">
    <source>
        <dbReference type="EMBL" id="KPL89990.1"/>
    </source>
</evidence>
<dbReference type="OrthoDB" id="9824025at2"/>
<dbReference type="Proteomes" id="UP000050277">
    <property type="component" value="Unassembled WGS sequence"/>
</dbReference>
<gene>
    <name evidence="1" type="ORF">SE18_08525</name>
</gene>
<proteinExistence type="predicted"/>